<dbReference type="PROSITE" id="PS01186">
    <property type="entry name" value="EGF_2"/>
    <property type="match status" value="1"/>
</dbReference>
<keyword evidence="4" id="KW-0675">Receptor</keyword>
<evidence type="ECO:0000259" key="3">
    <source>
        <dbReference type="PROSITE" id="PS50026"/>
    </source>
</evidence>
<evidence type="ECO:0000313" key="4">
    <source>
        <dbReference type="EMBL" id="MBW29399.1"/>
    </source>
</evidence>
<organism evidence="4">
    <name type="scientific">Anopheles braziliensis</name>
    <dbReference type="NCBI Taxonomy" id="58242"/>
    <lineage>
        <taxon>Eukaryota</taxon>
        <taxon>Metazoa</taxon>
        <taxon>Ecdysozoa</taxon>
        <taxon>Arthropoda</taxon>
        <taxon>Hexapoda</taxon>
        <taxon>Insecta</taxon>
        <taxon>Pterygota</taxon>
        <taxon>Neoptera</taxon>
        <taxon>Endopterygota</taxon>
        <taxon>Diptera</taxon>
        <taxon>Nematocera</taxon>
        <taxon>Culicoidea</taxon>
        <taxon>Culicidae</taxon>
        <taxon>Anophelinae</taxon>
        <taxon>Anopheles</taxon>
    </lineage>
</organism>
<keyword evidence="2" id="KW-0732">Signal</keyword>
<dbReference type="PROSITE" id="PS50026">
    <property type="entry name" value="EGF_3"/>
    <property type="match status" value="2"/>
</dbReference>
<proteinExistence type="predicted"/>
<protein>
    <submittedName>
        <fullName evidence="4">Putative cadherin egf lag seven-pass g-type receptor</fullName>
    </submittedName>
</protein>
<keyword evidence="1" id="KW-1015">Disulfide bond</keyword>
<dbReference type="SMART" id="SM00181">
    <property type="entry name" value="EGF"/>
    <property type="match status" value="2"/>
</dbReference>
<evidence type="ECO:0000256" key="1">
    <source>
        <dbReference type="PROSITE-ProRule" id="PRU00076"/>
    </source>
</evidence>
<feature type="chain" id="PRO_5014701548" evidence="2">
    <location>
        <begin position="35"/>
        <end position="273"/>
    </location>
</feature>
<accession>A0A2M3ZLJ6</accession>
<feature type="disulfide bond" evidence="1">
    <location>
        <begin position="77"/>
        <end position="87"/>
    </location>
</feature>
<reference evidence="4" key="1">
    <citation type="submission" date="2018-01" db="EMBL/GenBank/DDBJ databases">
        <title>An insight into the sialome of Amazonian anophelines.</title>
        <authorList>
            <person name="Ribeiro J.M."/>
            <person name="Scarpassa V."/>
            <person name="Calvo E."/>
        </authorList>
    </citation>
    <scope>NUCLEOTIDE SEQUENCE</scope>
    <source>
        <tissue evidence="4">Salivary glands</tissue>
    </source>
</reference>
<feature type="signal peptide" evidence="2">
    <location>
        <begin position="1"/>
        <end position="34"/>
    </location>
</feature>
<dbReference type="PANTHER" id="PTHR22963:SF39">
    <property type="entry name" value="DUMPY"/>
    <property type="match status" value="1"/>
</dbReference>
<feature type="domain" description="EGF-like" evidence="3">
    <location>
        <begin position="123"/>
        <end position="163"/>
    </location>
</feature>
<dbReference type="EMBL" id="GGFM01008648">
    <property type="protein sequence ID" value="MBW29399.1"/>
    <property type="molecule type" value="Transcribed_RNA"/>
</dbReference>
<name>A0A2M3ZLJ6_9DIPT</name>
<sequence>MLRNRGKGSCFRRCWCWLPLVSLCSACCLPAVDGRAFVELSRVHVGFGADFSALMHHRFRLFASSGLHQTTVRIDPCLNACGLDAKCHVSLHVANCICPDGYEGDPFRQCTIRMNTPPPRPEPKDPCYPSPCGTNARCRLASGDGAVCECIENYFGNPYESCRPECVRSGDCCKSLACFENRWKDPCPGVCGRNAECPAWSITRPSAPVRTACEATRSSSVCVRKFRHHHPIRATRHRAARTRYAASRTATPCASVCPSSAAARSVAVAIRSV</sequence>
<dbReference type="InterPro" id="IPR000742">
    <property type="entry name" value="EGF"/>
</dbReference>
<dbReference type="PANTHER" id="PTHR22963">
    <property type="entry name" value="ENDOGLIN-RELATED"/>
    <property type="match status" value="1"/>
</dbReference>
<dbReference type="AlphaFoldDB" id="A0A2M3ZLJ6"/>
<comment type="caution">
    <text evidence="1">Lacks conserved residue(s) required for the propagation of feature annotation.</text>
</comment>
<evidence type="ECO:0000256" key="2">
    <source>
        <dbReference type="SAM" id="SignalP"/>
    </source>
</evidence>
<keyword evidence="1" id="KW-0245">EGF-like domain</keyword>
<feature type="domain" description="EGF-like" evidence="3">
    <location>
        <begin position="73"/>
        <end position="111"/>
    </location>
</feature>